<comment type="caution">
    <text evidence="1">The sequence shown here is derived from an EMBL/GenBank/DDBJ whole genome shotgun (WGS) entry which is preliminary data.</text>
</comment>
<proteinExistence type="predicted"/>
<name>A0A3M7SN67_BRAPC</name>
<sequence length="127" mass="15260">MNKSHIPYKKLDIFSVCKTQYLNPKKTKRIVFKPTQMGTFLYIFKNLSPELTFLKNLTPLFTTIYNKYFSVFLMVVLDELKHKFFKFNGKIEKKISISKNLKKFPFKKNFYFFSQKCKNNVLKKSQT</sequence>
<accession>A0A3M7SN67</accession>
<reference evidence="1 2" key="1">
    <citation type="journal article" date="2018" name="Sci. Rep.">
        <title>Genomic signatures of local adaptation to the degree of environmental predictability in rotifers.</title>
        <authorList>
            <person name="Franch-Gras L."/>
            <person name="Hahn C."/>
            <person name="Garcia-Roger E.M."/>
            <person name="Carmona M.J."/>
            <person name="Serra M."/>
            <person name="Gomez A."/>
        </authorList>
    </citation>
    <scope>NUCLEOTIDE SEQUENCE [LARGE SCALE GENOMIC DNA]</scope>
    <source>
        <strain evidence="1">HYR1</strain>
    </source>
</reference>
<keyword evidence="2" id="KW-1185">Reference proteome</keyword>
<evidence type="ECO:0000313" key="2">
    <source>
        <dbReference type="Proteomes" id="UP000276133"/>
    </source>
</evidence>
<dbReference type="EMBL" id="REGN01001110">
    <property type="protein sequence ID" value="RNA36978.1"/>
    <property type="molecule type" value="Genomic_DNA"/>
</dbReference>
<dbReference type="Proteomes" id="UP000276133">
    <property type="component" value="Unassembled WGS sequence"/>
</dbReference>
<dbReference type="AlphaFoldDB" id="A0A3M7SN67"/>
<evidence type="ECO:0000313" key="1">
    <source>
        <dbReference type="EMBL" id="RNA36978.1"/>
    </source>
</evidence>
<gene>
    <name evidence="1" type="ORF">BpHYR1_054122</name>
</gene>
<organism evidence="1 2">
    <name type="scientific">Brachionus plicatilis</name>
    <name type="common">Marine rotifer</name>
    <name type="synonym">Brachionus muelleri</name>
    <dbReference type="NCBI Taxonomy" id="10195"/>
    <lineage>
        <taxon>Eukaryota</taxon>
        <taxon>Metazoa</taxon>
        <taxon>Spiralia</taxon>
        <taxon>Gnathifera</taxon>
        <taxon>Rotifera</taxon>
        <taxon>Eurotatoria</taxon>
        <taxon>Monogononta</taxon>
        <taxon>Pseudotrocha</taxon>
        <taxon>Ploima</taxon>
        <taxon>Brachionidae</taxon>
        <taxon>Brachionus</taxon>
    </lineage>
</organism>
<protein>
    <submittedName>
        <fullName evidence="1">Uncharacterized protein</fullName>
    </submittedName>
</protein>